<evidence type="ECO:0000256" key="3">
    <source>
        <dbReference type="ARBA" id="ARBA00022525"/>
    </source>
</evidence>
<dbReference type="SUPFAM" id="SSF69349">
    <property type="entry name" value="Phage fibre proteins"/>
    <property type="match status" value="2"/>
</dbReference>
<evidence type="ECO:0000256" key="1">
    <source>
        <dbReference type="ARBA" id="ARBA00004613"/>
    </source>
</evidence>
<gene>
    <name evidence="6" type="primary">tssI</name>
    <name evidence="6" type="ORF">GOQ09_02830</name>
</gene>
<dbReference type="Gene3D" id="2.30.110.50">
    <property type="match status" value="1"/>
</dbReference>
<dbReference type="Gene3D" id="4.10.220.110">
    <property type="match status" value="1"/>
</dbReference>
<dbReference type="Gene3D" id="3.55.50.10">
    <property type="entry name" value="Baseplate protein-like domains"/>
    <property type="match status" value="1"/>
</dbReference>
<evidence type="ECO:0000256" key="2">
    <source>
        <dbReference type="ARBA" id="ARBA00005558"/>
    </source>
</evidence>
<evidence type="ECO:0000313" key="6">
    <source>
        <dbReference type="EMBL" id="QGW80592.1"/>
    </source>
</evidence>
<evidence type="ECO:0000313" key="7">
    <source>
        <dbReference type="Proteomes" id="UP000425817"/>
    </source>
</evidence>
<feature type="domain" description="Gp5/Type VI secretion system Vgr protein OB-fold" evidence="4">
    <location>
        <begin position="432"/>
        <end position="499"/>
    </location>
</feature>
<dbReference type="Pfam" id="PF04717">
    <property type="entry name" value="Phage_base_V"/>
    <property type="match status" value="1"/>
</dbReference>
<comment type="subcellular location">
    <subcellularLocation>
        <location evidence="1">Secreted</location>
    </subcellularLocation>
</comment>
<dbReference type="GO" id="GO:0005576">
    <property type="term" value="C:extracellular region"/>
    <property type="evidence" value="ECO:0007669"/>
    <property type="project" value="UniProtKB-SubCell"/>
</dbReference>
<dbReference type="AlphaFoldDB" id="A0A6I6H135"/>
<dbReference type="Proteomes" id="UP000425817">
    <property type="component" value="Chromosome"/>
</dbReference>
<dbReference type="Pfam" id="PF22178">
    <property type="entry name" value="Gp5_trimer_C"/>
    <property type="match status" value="1"/>
</dbReference>
<name>A0A6I6H135_VARPD</name>
<sequence length="781" mass="83951">MTDHTFSIQGDSPIVDKLMFWRIVGHEVLARPSAYELTVLTDNESIEPADVLGRAFDVAIEFEDAEGGTHKRHCHGHAVRFTRAGRSGRFIEYRISLRSWFWLLSKRVNARILQNKPVLDVIDAVLDDSPVGSLKKIKSAGVVGPHAPHGYCVQYRESDYQFLSRLLEEEGIYYWFDAHDAPGTLHLSDTSTLAHEKLPATDTLHHAERDASEGRANEITRWISSRQFESGKFASRDRDFKVISKQLFADKGDPDTHELSDLEVFEFPGGYASGDDTDNLAQLRLDELIARRQRHWALTGWPDVTAGRSFAFKGDPEGKHDGDYLIAACTFVASHPGYEGADIAESPRPIDAVLHDALADDPVNTGLGEVLGDLMAETPALRSGQRASSSFLLTVVPLNTPWRPPRLTPRVTMPGPQSAIVTGRSGEQIWTEEHGRVKVQFHWDRYGKNDENSSCWVRVSHPWAGKGWGAVSIPRIGQEVVVDFLDGDPDQPIIVGRFYNGESMAPFGLPAGAVVSGIKSNTHKGKGYNELSMDDSAGKEKVTIHGQYDMNTTVEHDQTTTVHNNRTDAVDVDDSETVGSNQTQSIGANQTISVGANREESVGGTETITIGGHRTETVNGGETVTINGGRSHTVNGVQTTTISVAEAHTVGAGRMHSVGAGEAINVGGVQAVTVGGAQIVSVGGLQKVSVGALQSITVGGPHKLSAAVISETSKGPIKIKAGAICMVEAPTIMLKAGGSKIVMNASGITIKGAKITIKADGSASFKAGGSIKIKGSNLGED</sequence>
<organism evidence="6 7">
    <name type="scientific">Variovorax paradoxus</name>
    <dbReference type="NCBI Taxonomy" id="34073"/>
    <lineage>
        <taxon>Bacteria</taxon>
        <taxon>Pseudomonadati</taxon>
        <taxon>Pseudomonadota</taxon>
        <taxon>Betaproteobacteria</taxon>
        <taxon>Burkholderiales</taxon>
        <taxon>Comamonadaceae</taxon>
        <taxon>Variovorax</taxon>
    </lineage>
</organism>
<dbReference type="Gene3D" id="2.40.50.230">
    <property type="entry name" value="Gp5 N-terminal domain"/>
    <property type="match status" value="1"/>
</dbReference>
<accession>A0A6I6H135</accession>
<dbReference type="RefSeq" id="WP_157611792.1">
    <property type="nucleotide sequence ID" value="NZ_CP046622.1"/>
</dbReference>
<keyword evidence="3" id="KW-0964">Secreted</keyword>
<dbReference type="Pfam" id="PF05954">
    <property type="entry name" value="Phage_GPD"/>
    <property type="match status" value="1"/>
</dbReference>
<reference evidence="6 7" key="1">
    <citation type="submission" date="2019-12" db="EMBL/GenBank/DDBJ databases">
        <title>Hybrid Genome Assemblies of two High G+C Isolates from Undergraduate Microbiology Courses.</title>
        <authorList>
            <person name="Ne Ville C.J."/>
            <person name="Enright D."/>
            <person name="Hernandez I."/>
            <person name="Dodsworth J."/>
            <person name="Orwin P.M."/>
        </authorList>
    </citation>
    <scope>NUCLEOTIDE SEQUENCE [LARGE SCALE GENOMIC DNA]</scope>
    <source>
        <strain evidence="6 7">CSUSB</strain>
    </source>
</reference>
<proteinExistence type="inferred from homology"/>
<dbReference type="InterPro" id="IPR054030">
    <property type="entry name" value="Gp5_Vgr_C"/>
</dbReference>
<dbReference type="InterPro" id="IPR050708">
    <property type="entry name" value="T6SS_VgrG/RHS"/>
</dbReference>
<dbReference type="InterPro" id="IPR037026">
    <property type="entry name" value="Vgr_OB-fold_dom_sf"/>
</dbReference>
<dbReference type="SUPFAM" id="SSF69255">
    <property type="entry name" value="gp5 N-terminal domain-like"/>
    <property type="match status" value="1"/>
</dbReference>
<dbReference type="InterPro" id="IPR006531">
    <property type="entry name" value="Gp5/Vgr_OB"/>
</dbReference>
<protein>
    <submittedName>
        <fullName evidence="6">Type VI secretion system tip protein VgrG</fullName>
    </submittedName>
</protein>
<dbReference type="SUPFAM" id="SSF69279">
    <property type="entry name" value="Phage tail proteins"/>
    <property type="match status" value="2"/>
</dbReference>
<dbReference type="NCBIfam" id="TIGR03361">
    <property type="entry name" value="VI_Rhs_Vgr"/>
    <property type="match status" value="2"/>
</dbReference>
<evidence type="ECO:0000259" key="4">
    <source>
        <dbReference type="Pfam" id="PF04717"/>
    </source>
</evidence>
<dbReference type="EMBL" id="CP046622">
    <property type="protein sequence ID" value="QGW80592.1"/>
    <property type="molecule type" value="Genomic_DNA"/>
</dbReference>
<comment type="similarity">
    <text evidence="2">Belongs to the VgrG protein family.</text>
</comment>
<dbReference type="InterPro" id="IPR006533">
    <property type="entry name" value="T6SS_Vgr_RhsGE"/>
</dbReference>
<dbReference type="PANTHER" id="PTHR32305">
    <property type="match status" value="1"/>
</dbReference>
<dbReference type="PANTHER" id="PTHR32305:SF15">
    <property type="entry name" value="PROTEIN RHSA-RELATED"/>
    <property type="match status" value="1"/>
</dbReference>
<feature type="domain" description="Gp5/Type VI secretion system Vgr C-terminal trimerisation" evidence="5">
    <location>
        <begin position="516"/>
        <end position="626"/>
    </location>
</feature>
<dbReference type="InterPro" id="IPR017847">
    <property type="entry name" value="T6SS_RhsGE_Vgr_subset"/>
</dbReference>
<dbReference type="NCBIfam" id="TIGR01646">
    <property type="entry name" value="vgr_GE"/>
    <property type="match status" value="1"/>
</dbReference>
<evidence type="ECO:0000259" key="5">
    <source>
        <dbReference type="Pfam" id="PF22178"/>
    </source>
</evidence>
<dbReference type="OrthoDB" id="1907165at2"/>